<proteinExistence type="predicted"/>
<dbReference type="Pfam" id="PF02517">
    <property type="entry name" value="Rce1-like"/>
    <property type="match status" value="1"/>
</dbReference>
<reference evidence="3 4" key="1">
    <citation type="submission" date="2019-12" db="EMBL/GenBank/DDBJ databases">
        <authorList>
            <person name="Xu J."/>
        </authorList>
    </citation>
    <scope>NUCLEOTIDE SEQUENCE [LARGE SCALE GENOMIC DNA]</scope>
    <source>
        <strain evidence="3 4">HX-5-24</strain>
    </source>
</reference>
<evidence type="ECO:0000313" key="4">
    <source>
        <dbReference type="Proteomes" id="UP000479692"/>
    </source>
</evidence>
<feature type="transmembrane region" description="Helical" evidence="1">
    <location>
        <begin position="80"/>
        <end position="99"/>
    </location>
</feature>
<name>A0A7C9HLF5_9GAMM</name>
<keyword evidence="3" id="KW-0645">Protease</keyword>
<feature type="transmembrane region" description="Helical" evidence="1">
    <location>
        <begin position="184"/>
        <end position="204"/>
    </location>
</feature>
<dbReference type="RefSeq" id="WP_156640681.1">
    <property type="nucleotide sequence ID" value="NZ_WOXT01000001.1"/>
</dbReference>
<accession>A0A7C9HLF5</accession>
<evidence type="ECO:0000259" key="2">
    <source>
        <dbReference type="Pfam" id="PF02517"/>
    </source>
</evidence>
<dbReference type="GO" id="GO:0006508">
    <property type="term" value="P:proteolysis"/>
    <property type="evidence" value="ECO:0007669"/>
    <property type="project" value="UniProtKB-KW"/>
</dbReference>
<protein>
    <submittedName>
        <fullName evidence="3">CPBP family intramembrane metalloprotease</fullName>
    </submittedName>
</protein>
<keyword evidence="1" id="KW-0812">Transmembrane</keyword>
<keyword evidence="3" id="KW-0482">Metalloprotease</keyword>
<dbReference type="AlphaFoldDB" id="A0A7C9HLF5"/>
<feature type="transmembrane region" description="Helical" evidence="1">
    <location>
        <begin position="6"/>
        <end position="30"/>
    </location>
</feature>
<dbReference type="GO" id="GO:0080120">
    <property type="term" value="P:CAAX-box protein maturation"/>
    <property type="evidence" value="ECO:0007669"/>
    <property type="project" value="UniProtKB-ARBA"/>
</dbReference>
<keyword evidence="3" id="KW-0378">Hydrolase</keyword>
<feature type="transmembrane region" description="Helical" evidence="1">
    <location>
        <begin position="211"/>
        <end position="229"/>
    </location>
</feature>
<keyword evidence="4" id="KW-1185">Reference proteome</keyword>
<organism evidence="3 4">
    <name type="scientific">Noviluteimonas gilva</name>
    <dbReference type="NCBI Taxonomy" id="2682097"/>
    <lineage>
        <taxon>Bacteria</taxon>
        <taxon>Pseudomonadati</taxon>
        <taxon>Pseudomonadota</taxon>
        <taxon>Gammaproteobacteria</taxon>
        <taxon>Lysobacterales</taxon>
        <taxon>Lysobacteraceae</taxon>
        <taxon>Noviluteimonas</taxon>
    </lineage>
</organism>
<dbReference type="GO" id="GO:0004175">
    <property type="term" value="F:endopeptidase activity"/>
    <property type="evidence" value="ECO:0007669"/>
    <property type="project" value="UniProtKB-ARBA"/>
</dbReference>
<keyword evidence="1" id="KW-0472">Membrane</keyword>
<keyword evidence="1" id="KW-1133">Transmembrane helix</keyword>
<gene>
    <name evidence="3" type="ORF">GN331_04660</name>
</gene>
<evidence type="ECO:0000313" key="3">
    <source>
        <dbReference type="EMBL" id="MUV13496.1"/>
    </source>
</evidence>
<feature type="transmembrane region" description="Helical" evidence="1">
    <location>
        <begin position="42"/>
        <end position="65"/>
    </location>
</feature>
<dbReference type="InterPro" id="IPR003675">
    <property type="entry name" value="Rce1/LyrA-like_dom"/>
</dbReference>
<dbReference type="Proteomes" id="UP000479692">
    <property type="component" value="Unassembled WGS sequence"/>
</dbReference>
<dbReference type="GO" id="GO:0008237">
    <property type="term" value="F:metallopeptidase activity"/>
    <property type="evidence" value="ECO:0007669"/>
    <property type="project" value="UniProtKB-KW"/>
</dbReference>
<feature type="transmembrane region" description="Helical" evidence="1">
    <location>
        <begin position="153"/>
        <end position="178"/>
    </location>
</feature>
<dbReference type="PANTHER" id="PTHR43592">
    <property type="entry name" value="CAAX AMINO TERMINAL PROTEASE"/>
    <property type="match status" value="1"/>
</dbReference>
<sequence length="242" mass="26819">MPTSFDLLYVALFAVGFPLYDALFGWPAYARRAQADPALARTWLWSTSMVQAWCFVGLGVGYWLYAGRPWSALKLTLPEGWRLAVALALIAAYSAYQLYSIAQLRRDPALRESVRPQVAAVADVVPHTRSEVSKFTAVSFTAGVCEEFLYRGYFLWALAPWLGWWGAAALSTVCFALGHAYQGWMGVLRTGIVGALYALTVWLLDSLWPAIVLHVLVDVFGGFMAWLVLRDDPPAPALHNGR</sequence>
<comment type="caution">
    <text evidence="3">The sequence shown here is derived from an EMBL/GenBank/DDBJ whole genome shotgun (WGS) entry which is preliminary data.</text>
</comment>
<dbReference type="EMBL" id="WOXT01000001">
    <property type="protein sequence ID" value="MUV13496.1"/>
    <property type="molecule type" value="Genomic_DNA"/>
</dbReference>
<dbReference type="PANTHER" id="PTHR43592:SF7">
    <property type="entry name" value="CAAX AMINO TERMINAL PROTEASE FAMILY PROTEIN"/>
    <property type="match status" value="1"/>
</dbReference>
<feature type="domain" description="CAAX prenyl protease 2/Lysostaphin resistance protein A-like" evidence="2">
    <location>
        <begin position="132"/>
        <end position="219"/>
    </location>
</feature>
<evidence type="ECO:0000256" key="1">
    <source>
        <dbReference type="SAM" id="Phobius"/>
    </source>
</evidence>